<dbReference type="EMBL" id="CAJNOK010012641">
    <property type="protein sequence ID" value="CAF1167733.1"/>
    <property type="molecule type" value="Genomic_DNA"/>
</dbReference>
<proteinExistence type="predicted"/>
<comment type="caution">
    <text evidence="1">The sequence shown here is derived from an EMBL/GenBank/DDBJ whole genome shotgun (WGS) entry which is preliminary data.</text>
</comment>
<protein>
    <submittedName>
        <fullName evidence="1">Uncharacterized protein</fullName>
    </submittedName>
</protein>
<evidence type="ECO:0000313" key="1">
    <source>
        <dbReference type="EMBL" id="CAF0963377.1"/>
    </source>
</evidence>
<name>A0A814E6S7_9BILA</name>
<dbReference type="EMBL" id="CAJNOQ010002531">
    <property type="protein sequence ID" value="CAF0963377.1"/>
    <property type="molecule type" value="Genomic_DNA"/>
</dbReference>
<organism evidence="1 5">
    <name type="scientific">Didymodactylos carnosus</name>
    <dbReference type="NCBI Taxonomy" id="1234261"/>
    <lineage>
        <taxon>Eukaryota</taxon>
        <taxon>Metazoa</taxon>
        <taxon>Spiralia</taxon>
        <taxon>Gnathifera</taxon>
        <taxon>Rotifera</taxon>
        <taxon>Eurotatoria</taxon>
        <taxon>Bdelloidea</taxon>
        <taxon>Philodinida</taxon>
        <taxon>Philodinidae</taxon>
        <taxon>Didymodactylos</taxon>
    </lineage>
</organism>
<gene>
    <name evidence="1" type="ORF">GPM918_LOCUS11874</name>
    <name evidence="2" type="ORF">OVA965_LOCUS22411</name>
    <name evidence="3" type="ORF">SRO942_LOCUS11872</name>
    <name evidence="4" type="ORF">TMI583_LOCUS23122</name>
</gene>
<reference evidence="1" key="1">
    <citation type="submission" date="2021-02" db="EMBL/GenBank/DDBJ databases">
        <authorList>
            <person name="Nowell W R."/>
        </authorList>
    </citation>
    <scope>NUCLEOTIDE SEQUENCE</scope>
</reference>
<dbReference type="EMBL" id="CAJOBC010002530">
    <property type="protein sequence ID" value="CAF3737661.1"/>
    <property type="molecule type" value="Genomic_DNA"/>
</dbReference>
<evidence type="ECO:0000313" key="2">
    <source>
        <dbReference type="EMBL" id="CAF1167733.1"/>
    </source>
</evidence>
<keyword evidence="5" id="KW-1185">Reference proteome</keyword>
<dbReference type="Proteomes" id="UP000682733">
    <property type="component" value="Unassembled WGS sequence"/>
</dbReference>
<dbReference type="Proteomes" id="UP000677228">
    <property type="component" value="Unassembled WGS sequence"/>
</dbReference>
<evidence type="ECO:0000313" key="4">
    <source>
        <dbReference type="EMBL" id="CAF3979203.1"/>
    </source>
</evidence>
<dbReference type="EMBL" id="CAJOBA010034164">
    <property type="protein sequence ID" value="CAF3979203.1"/>
    <property type="molecule type" value="Genomic_DNA"/>
</dbReference>
<dbReference type="Proteomes" id="UP000681722">
    <property type="component" value="Unassembled WGS sequence"/>
</dbReference>
<dbReference type="Proteomes" id="UP000663829">
    <property type="component" value="Unassembled WGS sequence"/>
</dbReference>
<evidence type="ECO:0000313" key="3">
    <source>
        <dbReference type="EMBL" id="CAF3737661.1"/>
    </source>
</evidence>
<evidence type="ECO:0000313" key="5">
    <source>
        <dbReference type="Proteomes" id="UP000663829"/>
    </source>
</evidence>
<sequence>MAPLPKQNLVVSWPASGSVNIVRISYLKNTSGRIIISKDYTFMFEEREKVTRKIMYQGKYDYELQSTLNIKHAKKKTSADKQQSATLNKTNEKASITSTTITLSNMKDDILPKAQKEIDALNGNVVKARS</sequence>
<accession>A0A814E6S7</accession>
<dbReference type="AlphaFoldDB" id="A0A814E6S7"/>